<dbReference type="PROSITE" id="PS00183">
    <property type="entry name" value="UBC_1"/>
    <property type="match status" value="1"/>
</dbReference>
<protein>
    <recommendedName>
        <fullName evidence="5">UBC core domain-containing protein</fullName>
    </recommendedName>
</protein>
<dbReference type="InterPro" id="IPR023313">
    <property type="entry name" value="UBQ-conjugating_AS"/>
</dbReference>
<evidence type="ECO:0000256" key="4">
    <source>
        <dbReference type="RuleBase" id="RU362109"/>
    </source>
</evidence>
<dbReference type="CDD" id="cd23791">
    <property type="entry name" value="UBCc_UBE2C"/>
    <property type="match status" value="1"/>
</dbReference>
<reference evidence="6" key="1">
    <citation type="journal article" date="2013" name="Curr. Biol.">
        <title>Paratrypanosoma is a novel early-branching trypanosomatid.</title>
        <authorList>
            <person name="Flegontov P."/>
            <person name="Votypka J."/>
            <person name="Skalicky T."/>
            <person name="Logacheva M.D."/>
            <person name="Penin A.A."/>
            <person name="Tanifuji G."/>
            <person name="Onodera N.T."/>
            <person name="Kondrashov A.S."/>
            <person name="Volf P."/>
            <person name="Archibald J.M."/>
            <person name="Lukes J."/>
        </authorList>
    </citation>
    <scope>NUCLEOTIDE SEQUENCE</scope>
    <source>
        <strain evidence="6">CUL13</strain>
    </source>
</reference>
<proteinExistence type="inferred from homology"/>
<feature type="active site" description="Glycyl thioester intermediate" evidence="3">
    <location>
        <position position="125"/>
    </location>
</feature>
<dbReference type="InterPro" id="IPR016135">
    <property type="entry name" value="UBQ-conjugating_enzyme/RWD"/>
</dbReference>
<dbReference type="InterPro" id="IPR050113">
    <property type="entry name" value="Ub_conjugating_enzyme"/>
</dbReference>
<feature type="non-terminal residue" evidence="6">
    <location>
        <position position="189"/>
    </location>
</feature>
<feature type="domain" description="UBC core" evidence="5">
    <location>
        <begin position="40"/>
        <end position="186"/>
    </location>
</feature>
<dbReference type="SMART" id="SM00212">
    <property type="entry name" value="UBCc"/>
    <property type="match status" value="1"/>
</dbReference>
<evidence type="ECO:0000256" key="3">
    <source>
        <dbReference type="PROSITE-ProRule" id="PRU10133"/>
    </source>
</evidence>
<keyword evidence="4" id="KW-0067">ATP-binding</keyword>
<dbReference type="PANTHER" id="PTHR24067">
    <property type="entry name" value="UBIQUITIN-CONJUGATING ENZYME E2"/>
    <property type="match status" value="1"/>
</dbReference>
<dbReference type="SUPFAM" id="SSF54495">
    <property type="entry name" value="UBC-like"/>
    <property type="match status" value="1"/>
</dbReference>
<evidence type="ECO:0000256" key="2">
    <source>
        <dbReference type="ARBA" id="ARBA00022786"/>
    </source>
</evidence>
<dbReference type="GO" id="GO:0005524">
    <property type="term" value="F:ATP binding"/>
    <property type="evidence" value="ECO:0007669"/>
    <property type="project" value="UniProtKB-UniRule"/>
</dbReference>
<organism evidence="6">
    <name type="scientific">Paratrypanosoma confusum</name>
    <dbReference type="NCBI Taxonomy" id="1470209"/>
    <lineage>
        <taxon>Eukaryota</taxon>
        <taxon>Discoba</taxon>
        <taxon>Euglenozoa</taxon>
        <taxon>Kinetoplastea</taxon>
        <taxon>Metakinetoplastina</taxon>
        <taxon>Trypanosomatida</taxon>
        <taxon>Trypanosomatidae</taxon>
        <taxon>Paratrypanosoma</taxon>
    </lineage>
</organism>
<dbReference type="AlphaFoldDB" id="U3LNB8"/>
<dbReference type="InterPro" id="IPR000608">
    <property type="entry name" value="UBC"/>
</dbReference>
<accession>U3LNB8</accession>
<keyword evidence="4" id="KW-0547">Nucleotide-binding</keyword>
<dbReference type="Gene3D" id="3.10.110.10">
    <property type="entry name" value="Ubiquitin Conjugating Enzyme"/>
    <property type="match status" value="1"/>
</dbReference>
<keyword evidence="1" id="KW-0808">Transferase</keyword>
<dbReference type="PROSITE" id="PS50127">
    <property type="entry name" value="UBC_2"/>
    <property type="match status" value="1"/>
</dbReference>
<comment type="similarity">
    <text evidence="4">Belongs to the ubiquitin-conjugating enzyme family.</text>
</comment>
<dbReference type="GO" id="GO:0016740">
    <property type="term" value="F:transferase activity"/>
    <property type="evidence" value="ECO:0007669"/>
    <property type="project" value="UniProtKB-KW"/>
</dbReference>
<evidence type="ECO:0000313" key="6">
    <source>
        <dbReference type="EMBL" id="AGG11406.1"/>
    </source>
</evidence>
<dbReference type="Pfam" id="PF00179">
    <property type="entry name" value="UQ_con"/>
    <property type="match status" value="1"/>
</dbReference>
<keyword evidence="2 4" id="KW-0833">Ubl conjugation pathway</keyword>
<sequence>MSVPAPTGFSASATAASAASPSTASMANAATGSAKASAASSTARLQKELMELMMGDAEGITAFPHNDNLFHWVATIQGVRGTPYEGLEFKLSLQFGKNYPFEAPNVTFITPCFHPNVDVQNGMVCLDVLKENWSAVYTASHVLLSIQNLLDHPNNYSPLNNQAAAMWESRDEFRKAVLLTYDTKPLHPL</sequence>
<name>U3LNB8_9TRYP</name>
<dbReference type="VEuPathDB" id="TriTrypDB:PCON_0084230"/>
<evidence type="ECO:0000256" key="1">
    <source>
        <dbReference type="ARBA" id="ARBA00022679"/>
    </source>
</evidence>
<dbReference type="EMBL" id="KC534637">
    <property type="protein sequence ID" value="AGG11406.1"/>
    <property type="molecule type" value="Genomic_DNA"/>
</dbReference>
<evidence type="ECO:0000259" key="5">
    <source>
        <dbReference type="PROSITE" id="PS50127"/>
    </source>
</evidence>